<protein>
    <submittedName>
        <fullName evidence="3">PAS domain S-box protein</fullName>
    </submittedName>
</protein>
<feature type="domain" description="PAS" evidence="2">
    <location>
        <begin position="6"/>
        <end position="61"/>
    </location>
</feature>
<comment type="caution">
    <text evidence="3">The sequence shown here is derived from an EMBL/GenBank/DDBJ whole genome shotgun (WGS) entry which is preliminary data.</text>
</comment>
<dbReference type="SMART" id="SM00091">
    <property type="entry name" value="PAS"/>
    <property type="match status" value="1"/>
</dbReference>
<sequence>MGTDRDSAVSRQRFDVADAAPLLIDADGFVTSWTQDAERLFGYPAAEILGRSVCTLLADEDCDRIGALVESHRLLGSWSGILTARHRDGHRVRVMVRVVPTREAAEAAASADPARSADATTSPSPPGAWPAPRPGYPDAPRSATPPPPPF</sequence>
<feature type="compositionally biased region" description="Pro residues" evidence="1">
    <location>
        <begin position="123"/>
        <end position="150"/>
    </location>
</feature>
<dbReference type="CDD" id="cd00130">
    <property type="entry name" value="PAS"/>
    <property type="match status" value="1"/>
</dbReference>
<feature type="compositionally biased region" description="Low complexity" evidence="1">
    <location>
        <begin position="103"/>
        <end position="122"/>
    </location>
</feature>
<proteinExistence type="predicted"/>
<dbReference type="GO" id="GO:0006355">
    <property type="term" value="P:regulation of DNA-templated transcription"/>
    <property type="evidence" value="ECO:0007669"/>
    <property type="project" value="InterPro"/>
</dbReference>
<dbReference type="InterPro" id="IPR013767">
    <property type="entry name" value="PAS_fold"/>
</dbReference>
<evidence type="ECO:0000256" key="1">
    <source>
        <dbReference type="SAM" id="MobiDB-lite"/>
    </source>
</evidence>
<gene>
    <name evidence="3" type="ORF">PV367_44920</name>
</gene>
<dbReference type="PROSITE" id="PS50112">
    <property type="entry name" value="PAS"/>
    <property type="match status" value="1"/>
</dbReference>
<dbReference type="InterPro" id="IPR000014">
    <property type="entry name" value="PAS"/>
</dbReference>
<organism evidence="3 4">
    <name type="scientific">Streptomyces europaeiscabiei</name>
    <dbReference type="NCBI Taxonomy" id="146819"/>
    <lineage>
        <taxon>Bacteria</taxon>
        <taxon>Bacillati</taxon>
        <taxon>Actinomycetota</taxon>
        <taxon>Actinomycetes</taxon>
        <taxon>Kitasatosporales</taxon>
        <taxon>Streptomycetaceae</taxon>
        <taxon>Streptomyces</taxon>
    </lineage>
</organism>
<feature type="non-terminal residue" evidence="3">
    <location>
        <position position="150"/>
    </location>
</feature>
<evidence type="ECO:0000313" key="4">
    <source>
        <dbReference type="Proteomes" id="UP001273589"/>
    </source>
</evidence>
<dbReference type="Gene3D" id="3.30.450.20">
    <property type="entry name" value="PAS domain"/>
    <property type="match status" value="1"/>
</dbReference>
<dbReference type="RefSeq" id="WP_319699957.1">
    <property type="nucleotide sequence ID" value="NZ_JARAWN010000670.1"/>
</dbReference>
<dbReference type="EMBL" id="JARAWN010000670">
    <property type="protein sequence ID" value="MDX3136781.1"/>
    <property type="molecule type" value="Genomic_DNA"/>
</dbReference>
<evidence type="ECO:0000259" key="2">
    <source>
        <dbReference type="PROSITE" id="PS50112"/>
    </source>
</evidence>
<accession>A0AAJ2USN3</accession>
<dbReference type="InterPro" id="IPR035965">
    <property type="entry name" value="PAS-like_dom_sf"/>
</dbReference>
<reference evidence="3" key="1">
    <citation type="journal article" date="2023" name="Microb. Genom.">
        <title>Mesoterricola silvestris gen. nov., sp. nov., Mesoterricola sediminis sp. nov., Geothrix oryzae sp. nov., Geothrix edaphica sp. nov., Geothrix rubra sp. nov., and Geothrix limicola sp. nov., six novel members of Acidobacteriota isolated from soils.</title>
        <authorList>
            <person name="Weisberg A.J."/>
            <person name="Pearce E."/>
            <person name="Kramer C.G."/>
            <person name="Chang J.H."/>
            <person name="Clarke C.R."/>
        </authorList>
    </citation>
    <scope>NUCLEOTIDE SEQUENCE</scope>
    <source>
        <strain evidence="3">ND06-05F</strain>
    </source>
</reference>
<dbReference type="SUPFAM" id="SSF55785">
    <property type="entry name" value="PYP-like sensor domain (PAS domain)"/>
    <property type="match status" value="1"/>
</dbReference>
<dbReference type="AlphaFoldDB" id="A0AAJ2USN3"/>
<dbReference type="NCBIfam" id="TIGR00229">
    <property type="entry name" value="sensory_box"/>
    <property type="match status" value="1"/>
</dbReference>
<dbReference type="Pfam" id="PF00989">
    <property type="entry name" value="PAS"/>
    <property type="match status" value="1"/>
</dbReference>
<name>A0AAJ2USN3_9ACTN</name>
<evidence type="ECO:0000313" key="3">
    <source>
        <dbReference type="EMBL" id="MDX3136781.1"/>
    </source>
</evidence>
<feature type="region of interest" description="Disordered" evidence="1">
    <location>
        <begin position="103"/>
        <end position="150"/>
    </location>
</feature>
<dbReference type="Proteomes" id="UP001273589">
    <property type="component" value="Unassembled WGS sequence"/>
</dbReference>